<dbReference type="HOGENOM" id="CLU_1226957_0_0_1"/>
<protein>
    <submittedName>
        <fullName evidence="1">Uncharacterized protein</fullName>
    </submittedName>
</protein>
<dbReference type="EMBL" id="GG662621">
    <property type="protein sequence ID" value="EAS00446.1"/>
    <property type="molecule type" value="Genomic_DNA"/>
</dbReference>
<dbReference type="RefSeq" id="XP_001020691.1">
    <property type="nucleotide sequence ID" value="XM_001020691.1"/>
</dbReference>
<proteinExistence type="predicted"/>
<dbReference type="GeneID" id="7843503"/>
<evidence type="ECO:0000313" key="2">
    <source>
        <dbReference type="Proteomes" id="UP000009168"/>
    </source>
</evidence>
<dbReference type="KEGG" id="tet:TTHERM_00221190"/>
<organism evidence="1 2">
    <name type="scientific">Tetrahymena thermophila (strain SB210)</name>
    <dbReference type="NCBI Taxonomy" id="312017"/>
    <lineage>
        <taxon>Eukaryota</taxon>
        <taxon>Sar</taxon>
        <taxon>Alveolata</taxon>
        <taxon>Ciliophora</taxon>
        <taxon>Intramacronucleata</taxon>
        <taxon>Oligohymenophorea</taxon>
        <taxon>Hymenostomatida</taxon>
        <taxon>Tetrahymenina</taxon>
        <taxon>Tetrahymenidae</taxon>
        <taxon>Tetrahymena</taxon>
    </lineage>
</organism>
<dbReference type="Proteomes" id="UP000009168">
    <property type="component" value="Unassembled WGS sequence"/>
</dbReference>
<sequence length="226" mass="26988">MTNPRKKIKLNRLFFESQASQFPQLQLNQNDHLYNQSDSYSNTNSPIHEKVSYFSREDFQNNNHFIQQNDDTNVLKSEQFILDESNDVEMRINEWLDRNNIKMVSPEDIIHDFYHKIRMQTLQKMEIELNEIQYREESSQNSSNDLDYEGLDYSHNKKNNKQKAYQVSNDVEKKLLDVKVVRSKVQDRQAKKINQNLTLTSKLLQRRINLNLVTKSSNIDCNNYVY</sequence>
<dbReference type="InParanoid" id="I7M914"/>
<evidence type="ECO:0000313" key="1">
    <source>
        <dbReference type="EMBL" id="EAS00446.1"/>
    </source>
</evidence>
<accession>I7M914</accession>
<reference evidence="2" key="1">
    <citation type="journal article" date="2006" name="PLoS Biol.">
        <title>Macronuclear genome sequence of the ciliate Tetrahymena thermophila, a model eukaryote.</title>
        <authorList>
            <person name="Eisen J.A."/>
            <person name="Coyne R.S."/>
            <person name="Wu M."/>
            <person name="Wu D."/>
            <person name="Thiagarajan M."/>
            <person name="Wortman J.R."/>
            <person name="Badger J.H."/>
            <person name="Ren Q."/>
            <person name="Amedeo P."/>
            <person name="Jones K.M."/>
            <person name="Tallon L.J."/>
            <person name="Delcher A.L."/>
            <person name="Salzberg S.L."/>
            <person name="Silva J.C."/>
            <person name="Haas B.J."/>
            <person name="Majoros W.H."/>
            <person name="Farzad M."/>
            <person name="Carlton J.M."/>
            <person name="Smith R.K. Jr."/>
            <person name="Garg J."/>
            <person name="Pearlman R.E."/>
            <person name="Karrer K.M."/>
            <person name="Sun L."/>
            <person name="Manning G."/>
            <person name="Elde N.C."/>
            <person name="Turkewitz A.P."/>
            <person name="Asai D.J."/>
            <person name="Wilkes D.E."/>
            <person name="Wang Y."/>
            <person name="Cai H."/>
            <person name="Collins K."/>
            <person name="Stewart B.A."/>
            <person name="Lee S.R."/>
            <person name="Wilamowska K."/>
            <person name="Weinberg Z."/>
            <person name="Ruzzo W.L."/>
            <person name="Wloga D."/>
            <person name="Gaertig J."/>
            <person name="Frankel J."/>
            <person name="Tsao C.-C."/>
            <person name="Gorovsky M.A."/>
            <person name="Keeling P.J."/>
            <person name="Waller R.F."/>
            <person name="Patron N.J."/>
            <person name="Cherry J.M."/>
            <person name="Stover N.A."/>
            <person name="Krieger C.J."/>
            <person name="del Toro C."/>
            <person name="Ryder H.F."/>
            <person name="Williamson S.C."/>
            <person name="Barbeau R.A."/>
            <person name="Hamilton E.P."/>
            <person name="Orias E."/>
        </authorList>
    </citation>
    <scope>NUCLEOTIDE SEQUENCE [LARGE SCALE GENOMIC DNA]</scope>
    <source>
        <strain evidence="2">SB210</strain>
    </source>
</reference>
<name>I7M914_TETTS</name>
<dbReference type="AlphaFoldDB" id="I7M914"/>
<keyword evidence="2" id="KW-1185">Reference proteome</keyword>
<gene>
    <name evidence="1" type="ORF">TTHERM_00221190</name>
</gene>